<dbReference type="PANTHER" id="PTHR43828">
    <property type="entry name" value="ASPARAGINASE"/>
    <property type="match status" value="1"/>
</dbReference>
<sequence>MKRRSDHCLNATQILKVAGIEKGRRTKILEREVLTGEHEKVQGGYGKYQGTWVPFRRGVELAQQYGVEAYLRPLFDHQPAQEEGSVDKTPTKEQAIKDEQRIALMSIFLSDDPNHMPDVLLNEDSLHVLDVNIVIDDQGHSALHWAASLARLQVVRLLLARGADVMRVNYAGESALIRAVLVTNNYERDTFPQLLRLLGASVLLRDSRNRTVFHHIALHAGIKGRVMAARYYMSCLLSYLIEEEESIAGEEGGLASLLNAQDTNGDTALCVAARVGCRIMMEQLIEAGARRDLHNKYDLGPDDFGVMGHLDDATGRKSLDNEDYAERARLNSRTRTTAGDARSRELLAVVERLVTDMDNDFDTELRLKKEQLLEAQQRLREATHELAEVRGKAQQARARGRHLSQLKLRLKILTAQLEEREDREGEQTVPREDEPSDERLAAAPLAGLRLMLEVYEARDAALKEQIQQLSTRDHDAEKESRYRRLIAACSRVPLTMVDQQLDTLTTAVESDGDALDLERVEDFLRNLPTNSPGL</sequence>
<dbReference type="PROSITE" id="PS51299">
    <property type="entry name" value="HTH_APSES"/>
    <property type="match status" value="1"/>
</dbReference>
<protein>
    <submittedName>
        <fullName evidence="6">Ankyrin repeat-containing domain protein</fullName>
    </submittedName>
</protein>
<dbReference type="Pfam" id="PF04383">
    <property type="entry name" value="KilA-N"/>
    <property type="match status" value="1"/>
</dbReference>
<feature type="region of interest" description="Disordered" evidence="4">
    <location>
        <begin position="419"/>
        <end position="439"/>
    </location>
</feature>
<dbReference type="AlphaFoldDB" id="A0A4P9Z493"/>
<evidence type="ECO:0000313" key="7">
    <source>
        <dbReference type="Proteomes" id="UP000278143"/>
    </source>
</evidence>
<dbReference type="InterPro" id="IPR036770">
    <property type="entry name" value="Ankyrin_rpt-contain_sf"/>
</dbReference>
<dbReference type="InterPro" id="IPR002110">
    <property type="entry name" value="Ankyrin_rpt"/>
</dbReference>
<feature type="domain" description="HTH APSES-type" evidence="5">
    <location>
        <begin position="1"/>
        <end position="90"/>
    </location>
</feature>
<accession>A0A4P9Z493</accession>
<dbReference type="InterPro" id="IPR003163">
    <property type="entry name" value="Tscrpt_reg_HTH_APSES-type"/>
</dbReference>
<proteinExistence type="predicted"/>
<dbReference type="PANTHER" id="PTHR43828:SF3">
    <property type="entry name" value="CHROMO DOMAIN-CONTAINING PROTEIN"/>
    <property type="match status" value="1"/>
</dbReference>
<evidence type="ECO:0000259" key="5">
    <source>
        <dbReference type="PROSITE" id="PS51299"/>
    </source>
</evidence>
<reference evidence="7" key="1">
    <citation type="journal article" date="2018" name="Nat. Microbiol.">
        <title>Leveraging single-cell genomics to expand the fungal tree of life.</title>
        <authorList>
            <person name="Ahrendt S.R."/>
            <person name="Quandt C.A."/>
            <person name="Ciobanu D."/>
            <person name="Clum A."/>
            <person name="Salamov A."/>
            <person name="Andreopoulos B."/>
            <person name="Cheng J.F."/>
            <person name="Woyke T."/>
            <person name="Pelin A."/>
            <person name="Henrissat B."/>
            <person name="Reynolds N.K."/>
            <person name="Benny G.L."/>
            <person name="Smith M.E."/>
            <person name="James T.Y."/>
            <person name="Grigoriev I.V."/>
        </authorList>
    </citation>
    <scope>NUCLEOTIDE SEQUENCE [LARGE SCALE GENOMIC DNA]</scope>
    <source>
        <strain evidence="7">Benny S71-1</strain>
    </source>
</reference>
<dbReference type="OrthoDB" id="6718656at2759"/>
<feature type="repeat" description="ANK" evidence="3">
    <location>
        <begin position="138"/>
        <end position="170"/>
    </location>
</feature>
<evidence type="ECO:0000313" key="6">
    <source>
        <dbReference type="EMBL" id="RKP27316.1"/>
    </source>
</evidence>
<dbReference type="SUPFAM" id="SSF54616">
    <property type="entry name" value="DNA-binding domain of Mlu1-box binding protein MBP1"/>
    <property type="match status" value="1"/>
</dbReference>
<keyword evidence="1" id="KW-0677">Repeat</keyword>
<dbReference type="Proteomes" id="UP000278143">
    <property type="component" value="Unassembled WGS sequence"/>
</dbReference>
<evidence type="ECO:0000256" key="2">
    <source>
        <dbReference type="ARBA" id="ARBA00023043"/>
    </source>
</evidence>
<dbReference type="InterPro" id="IPR018004">
    <property type="entry name" value="KilA/APSES_HTH"/>
</dbReference>
<dbReference type="GO" id="GO:0003677">
    <property type="term" value="F:DNA binding"/>
    <property type="evidence" value="ECO:0007669"/>
    <property type="project" value="InterPro"/>
</dbReference>
<dbReference type="SUPFAM" id="SSF48403">
    <property type="entry name" value="Ankyrin repeat"/>
    <property type="match status" value="1"/>
</dbReference>
<dbReference type="GO" id="GO:0030907">
    <property type="term" value="C:MBF transcription complex"/>
    <property type="evidence" value="ECO:0007669"/>
    <property type="project" value="TreeGrafter"/>
</dbReference>
<dbReference type="SMART" id="SM00248">
    <property type="entry name" value="ANK"/>
    <property type="match status" value="2"/>
</dbReference>
<dbReference type="Gene3D" id="3.10.260.10">
    <property type="entry name" value="Transcription regulator HTH, APSES-type DNA-binding domain"/>
    <property type="match status" value="1"/>
</dbReference>
<dbReference type="InterPro" id="IPR051642">
    <property type="entry name" value="SWI6-like"/>
</dbReference>
<evidence type="ECO:0000256" key="4">
    <source>
        <dbReference type="SAM" id="MobiDB-lite"/>
    </source>
</evidence>
<dbReference type="SMART" id="SM01252">
    <property type="entry name" value="KilA-N"/>
    <property type="match status" value="1"/>
</dbReference>
<dbReference type="Pfam" id="PF00023">
    <property type="entry name" value="Ank"/>
    <property type="match status" value="1"/>
</dbReference>
<dbReference type="GO" id="GO:0033309">
    <property type="term" value="C:SBF transcription complex"/>
    <property type="evidence" value="ECO:0007669"/>
    <property type="project" value="TreeGrafter"/>
</dbReference>
<keyword evidence="2 3" id="KW-0040">ANK repeat</keyword>
<evidence type="ECO:0000256" key="3">
    <source>
        <dbReference type="PROSITE-ProRule" id="PRU00023"/>
    </source>
</evidence>
<evidence type="ECO:0000256" key="1">
    <source>
        <dbReference type="ARBA" id="ARBA00022737"/>
    </source>
</evidence>
<organism evidence="6 7">
    <name type="scientific">Syncephalis pseudoplumigaleata</name>
    <dbReference type="NCBI Taxonomy" id="1712513"/>
    <lineage>
        <taxon>Eukaryota</taxon>
        <taxon>Fungi</taxon>
        <taxon>Fungi incertae sedis</taxon>
        <taxon>Zoopagomycota</taxon>
        <taxon>Zoopagomycotina</taxon>
        <taxon>Zoopagomycetes</taxon>
        <taxon>Zoopagales</taxon>
        <taxon>Piptocephalidaceae</taxon>
        <taxon>Syncephalis</taxon>
    </lineage>
</organism>
<feature type="repeat" description="ANK" evidence="3">
    <location>
        <begin position="264"/>
        <end position="296"/>
    </location>
</feature>
<dbReference type="Gene3D" id="1.25.40.20">
    <property type="entry name" value="Ankyrin repeat-containing domain"/>
    <property type="match status" value="1"/>
</dbReference>
<keyword evidence="7" id="KW-1185">Reference proteome</keyword>
<dbReference type="InterPro" id="IPR036887">
    <property type="entry name" value="HTH_APSES_sf"/>
</dbReference>
<dbReference type="PROSITE" id="PS50297">
    <property type="entry name" value="ANK_REP_REGION"/>
    <property type="match status" value="1"/>
</dbReference>
<dbReference type="EMBL" id="KZ989229">
    <property type="protein sequence ID" value="RKP27316.1"/>
    <property type="molecule type" value="Genomic_DNA"/>
</dbReference>
<dbReference type="PROSITE" id="PS50088">
    <property type="entry name" value="ANK_REPEAT"/>
    <property type="match status" value="2"/>
</dbReference>
<dbReference type="GO" id="GO:0001228">
    <property type="term" value="F:DNA-binding transcription activator activity, RNA polymerase II-specific"/>
    <property type="evidence" value="ECO:0007669"/>
    <property type="project" value="UniProtKB-ARBA"/>
</dbReference>
<name>A0A4P9Z493_9FUNG</name>
<gene>
    <name evidence="6" type="ORF">SYNPS1DRAFT_21130</name>
</gene>